<evidence type="ECO:0000313" key="9">
    <source>
        <dbReference type="Proteomes" id="UP000643207"/>
    </source>
</evidence>
<proteinExistence type="inferred from homology"/>
<keyword evidence="4 6" id="KW-0998">Cell outer membrane</keyword>
<dbReference type="Proteomes" id="UP000643207">
    <property type="component" value="Unassembled WGS sequence"/>
</dbReference>
<organism evidence="8 9">
    <name type="scientific">Aquariibacter lacus</name>
    <dbReference type="NCBI Taxonomy" id="2801332"/>
    <lineage>
        <taxon>Bacteria</taxon>
        <taxon>Pseudomonadati</taxon>
        <taxon>Pseudomonadota</taxon>
        <taxon>Betaproteobacteria</taxon>
        <taxon>Burkholderiales</taxon>
        <taxon>Sphaerotilaceae</taxon>
        <taxon>Aquariibacter</taxon>
    </lineage>
</organism>
<comment type="function">
    <text evidence="6">Part of the Tol-Pal system, which plays a role in outer membrane invagination during cell division and is important for maintaining outer membrane integrity.</text>
</comment>
<accession>A0A9X1BQU6</accession>
<keyword evidence="2 6" id="KW-0472">Membrane</keyword>
<dbReference type="InterPro" id="IPR050330">
    <property type="entry name" value="Bact_OuterMem_StrucFunc"/>
</dbReference>
<dbReference type="InterPro" id="IPR039001">
    <property type="entry name" value="Pal"/>
</dbReference>
<keyword evidence="5 6" id="KW-0449">Lipoprotein</keyword>
<dbReference type="Gene3D" id="3.30.1330.60">
    <property type="entry name" value="OmpA-like domain"/>
    <property type="match status" value="1"/>
</dbReference>
<dbReference type="AlphaFoldDB" id="A0A9X1BQU6"/>
<evidence type="ECO:0000256" key="4">
    <source>
        <dbReference type="ARBA" id="ARBA00023237"/>
    </source>
</evidence>
<keyword evidence="6" id="KW-0131">Cell cycle</keyword>
<evidence type="ECO:0000256" key="1">
    <source>
        <dbReference type="ARBA" id="ARBA00022729"/>
    </source>
</evidence>
<dbReference type="HAMAP" id="MF_02204">
    <property type="entry name" value="Pal"/>
    <property type="match status" value="1"/>
</dbReference>
<evidence type="ECO:0000313" key="8">
    <source>
        <dbReference type="EMBL" id="MBL0718893.1"/>
    </source>
</evidence>
<dbReference type="SUPFAM" id="SSF103088">
    <property type="entry name" value="OmpA-like"/>
    <property type="match status" value="1"/>
</dbReference>
<dbReference type="PANTHER" id="PTHR30329">
    <property type="entry name" value="STATOR ELEMENT OF FLAGELLAR MOTOR COMPLEX"/>
    <property type="match status" value="1"/>
</dbReference>
<evidence type="ECO:0000256" key="5">
    <source>
        <dbReference type="ARBA" id="ARBA00023288"/>
    </source>
</evidence>
<comment type="caution">
    <text evidence="8">The sequence shown here is derived from an EMBL/GenBank/DDBJ whole genome shotgun (WGS) entry which is preliminary data.</text>
</comment>
<dbReference type="PROSITE" id="PS51123">
    <property type="entry name" value="OMPA_2"/>
    <property type="match status" value="1"/>
</dbReference>
<evidence type="ECO:0000256" key="3">
    <source>
        <dbReference type="ARBA" id="ARBA00023139"/>
    </source>
</evidence>
<comment type="similarity">
    <text evidence="6">Belongs to the Pal lipoprotein family.</text>
</comment>
<dbReference type="PANTHER" id="PTHR30329:SF21">
    <property type="entry name" value="LIPOPROTEIN YIAD-RELATED"/>
    <property type="match status" value="1"/>
</dbReference>
<dbReference type="GO" id="GO:0009279">
    <property type="term" value="C:cell outer membrane"/>
    <property type="evidence" value="ECO:0007669"/>
    <property type="project" value="UniProtKB-SubCell"/>
</dbReference>
<reference evidence="8 9" key="1">
    <citation type="submission" date="2021-01" db="EMBL/GenBank/DDBJ databases">
        <title>Piscinibacter sp. Jin2 Genome sequencing and assembly.</title>
        <authorList>
            <person name="Kim I."/>
        </authorList>
    </citation>
    <scope>NUCLEOTIDE SEQUENCE [LARGE SCALE GENOMIC DNA]</scope>
    <source>
        <strain evidence="8 9">Jin2</strain>
    </source>
</reference>
<comment type="subunit">
    <text evidence="6">The Tol-Pal system is composed of five core proteins: the inner membrane proteins TolA, TolQ and TolR, the periplasmic protein TolB and the outer membrane protein Pal. They form a network linking the inner and outer membranes and the peptidoglycan layer.</text>
</comment>
<comment type="subcellular location">
    <subcellularLocation>
        <location evidence="6">Cell outer membrane</location>
        <topology evidence="6">Lipid-anchor</topology>
    </subcellularLocation>
</comment>
<dbReference type="PRINTS" id="PR01021">
    <property type="entry name" value="OMPADOMAIN"/>
</dbReference>
<protein>
    <recommendedName>
        <fullName evidence="6">Peptidoglycan-associated lipoprotein</fullName>
        <shortName evidence="6">PAL</shortName>
    </recommendedName>
</protein>
<keyword evidence="6" id="KW-0132">Cell division</keyword>
<dbReference type="Pfam" id="PF00691">
    <property type="entry name" value="OmpA"/>
    <property type="match status" value="1"/>
</dbReference>
<gene>
    <name evidence="6" type="primary">pal</name>
    <name evidence="8" type="ORF">JI742_03220</name>
</gene>
<dbReference type="InterPro" id="IPR006664">
    <property type="entry name" value="OMP_bac"/>
</dbReference>
<dbReference type="InterPro" id="IPR036737">
    <property type="entry name" value="OmpA-like_sf"/>
</dbReference>
<evidence type="ECO:0000259" key="7">
    <source>
        <dbReference type="PROSITE" id="PS51123"/>
    </source>
</evidence>
<evidence type="ECO:0000256" key="6">
    <source>
        <dbReference type="HAMAP-Rule" id="MF_02204"/>
    </source>
</evidence>
<keyword evidence="9" id="KW-1185">Reference proteome</keyword>
<keyword evidence="1 6" id="KW-0732">Signal</keyword>
<keyword evidence="3 6" id="KW-0564">Palmitate</keyword>
<dbReference type="CDD" id="cd07185">
    <property type="entry name" value="OmpA_C-like"/>
    <property type="match status" value="1"/>
</dbReference>
<feature type="domain" description="OmpA-like" evidence="7">
    <location>
        <begin position="69"/>
        <end position="182"/>
    </location>
</feature>
<dbReference type="InterPro" id="IPR006665">
    <property type="entry name" value="OmpA-like"/>
</dbReference>
<evidence type="ECO:0000256" key="2">
    <source>
        <dbReference type="ARBA" id="ARBA00023136"/>
    </source>
</evidence>
<name>A0A9X1BQU6_9BURK</name>
<dbReference type="GO" id="GO:0051301">
    <property type="term" value="P:cell division"/>
    <property type="evidence" value="ECO:0007669"/>
    <property type="project" value="UniProtKB-UniRule"/>
</dbReference>
<dbReference type="PROSITE" id="PS51257">
    <property type="entry name" value="PROKAR_LIPOPROTEIN"/>
    <property type="match status" value="1"/>
</dbReference>
<sequence>MIPRLSTLLLATSLGLFGCATQSPESKKEASTTAAATSSSSEQKTVIESNLGRTISQPEALNIVKTADADSDNLKLRDIVYFDFDKYDVKAEYRGIVESHARTLRASPEVKARIEGHTDSIGSSEYNLALGQRRSEAVRKMMVILGVPEAQVEAVSFGLERPAVPGSDAASRAKNRRAEIRY</sequence>
<dbReference type="EMBL" id="JAERRA010000001">
    <property type="protein sequence ID" value="MBL0718893.1"/>
    <property type="molecule type" value="Genomic_DNA"/>
</dbReference>